<feature type="region of interest" description="Disordered" evidence="1">
    <location>
        <begin position="228"/>
        <end position="251"/>
    </location>
</feature>
<reference evidence="2 3" key="1">
    <citation type="submission" date="2018-01" db="EMBL/GenBank/DDBJ databases">
        <authorList>
            <person name="Clerissi C."/>
        </authorList>
    </citation>
    <scope>NUCLEOTIDE SEQUENCE [LARGE SCALE GENOMIC DNA]</scope>
    <source>
        <strain evidence="2">Cupriavidus sp. LMG 19464</strain>
    </source>
</reference>
<sequence>MAARAARTKPGGAADDRCRCLQGLQRHLRPRRRRRGAAPHRRGDPRQLRARHRPARALRRRGVRHGAAGDLARRRAAAGGEGAARGAGAGHRPQRLVHARLRHRQHRRRGAGAAARRTASHAGGSGRCRPVPGQAQWPQPGDDGARLNRARNNRLHISSPGIAVARPQPPRHGALRRQGRPPPVPRRHHFLSESSDIEFGALRLPGLPVQTYRCITASVIPRLHTDSNWPRGRRNARAGMGQLVSESNSKR</sequence>
<name>A0A976A8J4_9BURK</name>
<feature type="compositionally biased region" description="Gly residues" evidence="1">
    <location>
        <begin position="79"/>
        <end position="89"/>
    </location>
</feature>
<feature type="compositionally biased region" description="Basic residues" evidence="1">
    <location>
        <begin position="26"/>
        <end position="40"/>
    </location>
</feature>
<comment type="caution">
    <text evidence="2">The sequence shown here is derived from an EMBL/GenBank/DDBJ whole genome shotgun (WGS) entry which is preliminary data.</text>
</comment>
<feature type="region of interest" description="Disordered" evidence="1">
    <location>
        <begin position="24"/>
        <end position="146"/>
    </location>
</feature>
<accession>A0A976A8J4</accession>
<evidence type="ECO:0000256" key="1">
    <source>
        <dbReference type="SAM" id="MobiDB-lite"/>
    </source>
</evidence>
<dbReference type="Proteomes" id="UP000256780">
    <property type="component" value="Chromosome CBM2587_b"/>
</dbReference>
<dbReference type="EMBL" id="OFSQ01000038">
    <property type="protein sequence ID" value="SOY67743.1"/>
    <property type="molecule type" value="Genomic_DNA"/>
</dbReference>
<protein>
    <submittedName>
        <fullName evidence="2">Uncharacterized protein</fullName>
    </submittedName>
</protein>
<feature type="compositionally biased region" description="Low complexity" evidence="1">
    <location>
        <begin position="111"/>
        <end position="122"/>
    </location>
</feature>
<evidence type="ECO:0000313" key="2">
    <source>
        <dbReference type="EMBL" id="SOY67743.1"/>
    </source>
</evidence>
<feature type="compositionally biased region" description="Basic residues" evidence="1">
    <location>
        <begin position="48"/>
        <end position="64"/>
    </location>
</feature>
<feature type="region of interest" description="Disordered" evidence="1">
    <location>
        <begin position="161"/>
        <end position="184"/>
    </location>
</feature>
<feature type="compositionally biased region" description="Basic residues" evidence="1">
    <location>
        <begin position="92"/>
        <end position="110"/>
    </location>
</feature>
<dbReference type="AlphaFoldDB" id="A0A976A8J4"/>
<proteinExistence type="predicted"/>
<gene>
    <name evidence="2" type="ORF">CBM2587_B90193</name>
</gene>
<organism evidence="2 3">
    <name type="scientific">Cupriavidus taiwanensis</name>
    <dbReference type="NCBI Taxonomy" id="164546"/>
    <lineage>
        <taxon>Bacteria</taxon>
        <taxon>Pseudomonadati</taxon>
        <taxon>Pseudomonadota</taxon>
        <taxon>Betaproteobacteria</taxon>
        <taxon>Burkholderiales</taxon>
        <taxon>Burkholderiaceae</taxon>
        <taxon>Cupriavidus</taxon>
    </lineage>
</organism>
<evidence type="ECO:0000313" key="3">
    <source>
        <dbReference type="Proteomes" id="UP000256780"/>
    </source>
</evidence>
<feature type="compositionally biased region" description="Basic residues" evidence="1">
    <location>
        <begin position="173"/>
        <end position="184"/>
    </location>
</feature>